<dbReference type="Proteomes" id="UP000036061">
    <property type="component" value="Chromosome"/>
</dbReference>
<keyword evidence="3" id="KW-0791">Threonine biosynthesis</keyword>
<gene>
    <name evidence="9" type="ORF">AB432_006250</name>
</gene>
<feature type="domain" description="Aminoglycoside phosphotransferase" evidence="8">
    <location>
        <begin position="39"/>
        <end position="273"/>
    </location>
</feature>
<dbReference type="CDD" id="cd05153">
    <property type="entry name" value="HomoserineK_II"/>
    <property type="match status" value="1"/>
</dbReference>
<dbReference type="GO" id="GO:0009088">
    <property type="term" value="P:threonine biosynthetic process"/>
    <property type="evidence" value="ECO:0007669"/>
    <property type="project" value="UniProtKB-KW"/>
</dbReference>
<accession>A0A2Z4MDV4</accession>
<keyword evidence="2" id="KW-0808">Transferase</keyword>
<name>A0A2Z4MDV4_BREBE</name>
<keyword evidence="6" id="KW-0067">ATP-binding</keyword>
<evidence type="ECO:0000256" key="7">
    <source>
        <dbReference type="ARBA" id="ARBA00038240"/>
    </source>
</evidence>
<evidence type="ECO:0000259" key="8">
    <source>
        <dbReference type="Pfam" id="PF01636"/>
    </source>
</evidence>
<evidence type="ECO:0000256" key="3">
    <source>
        <dbReference type="ARBA" id="ARBA00022697"/>
    </source>
</evidence>
<evidence type="ECO:0000313" key="9">
    <source>
        <dbReference type="EMBL" id="AWX54648.1"/>
    </source>
</evidence>
<keyword evidence="1" id="KW-0028">Amino-acid biosynthesis</keyword>
<dbReference type="SUPFAM" id="SSF56112">
    <property type="entry name" value="Protein kinase-like (PK-like)"/>
    <property type="match status" value="1"/>
</dbReference>
<dbReference type="InterPro" id="IPR050249">
    <property type="entry name" value="Pseudomonas-type_ThrB"/>
</dbReference>
<dbReference type="Gene3D" id="3.90.1200.10">
    <property type="match status" value="1"/>
</dbReference>
<proteinExistence type="inferred from homology"/>
<dbReference type="AlphaFoldDB" id="A0A2Z4MDV4"/>
<dbReference type="InterPro" id="IPR002575">
    <property type="entry name" value="Aminoglycoside_PTrfase"/>
</dbReference>
<dbReference type="InterPro" id="IPR005280">
    <property type="entry name" value="Homoserine_kinase_II"/>
</dbReference>
<dbReference type="PANTHER" id="PTHR21064">
    <property type="entry name" value="AMINOGLYCOSIDE PHOSPHOTRANSFERASE DOMAIN-CONTAINING PROTEIN-RELATED"/>
    <property type="match status" value="1"/>
</dbReference>
<dbReference type="GO" id="GO:0004413">
    <property type="term" value="F:homoserine kinase activity"/>
    <property type="evidence" value="ECO:0007669"/>
    <property type="project" value="InterPro"/>
</dbReference>
<keyword evidence="5 9" id="KW-0418">Kinase</keyword>
<dbReference type="RefSeq" id="WP_048031498.1">
    <property type="nucleotide sequence ID" value="NZ_CP030117.1"/>
</dbReference>
<dbReference type="InterPro" id="IPR011009">
    <property type="entry name" value="Kinase-like_dom_sf"/>
</dbReference>
<reference evidence="9 10" key="1">
    <citation type="journal article" date="2015" name="Genome Announc.">
        <title>Draft Genome Sequence of Brevibacillus brevis DZQ7, a Plant Growth-Promoting Rhizobacterium with Broad-Spectrum Antimicrobial Activity.</title>
        <authorList>
            <person name="Hou Q."/>
            <person name="Wang C."/>
            <person name="Hou X."/>
            <person name="Xia Z."/>
            <person name="Ye J."/>
            <person name="Liu K."/>
            <person name="Liu H."/>
            <person name="Wang J."/>
            <person name="Guo H."/>
            <person name="Yu X."/>
            <person name="Yang Y."/>
            <person name="Du B."/>
            <person name="Ding Y."/>
        </authorList>
    </citation>
    <scope>NUCLEOTIDE SEQUENCE [LARGE SCALE GENOMIC DNA]</scope>
    <source>
        <strain evidence="9 10">DZQ7</strain>
    </source>
</reference>
<evidence type="ECO:0000256" key="4">
    <source>
        <dbReference type="ARBA" id="ARBA00022741"/>
    </source>
</evidence>
<comment type="similarity">
    <text evidence="7">Belongs to the pseudomonas-type ThrB family.</text>
</comment>
<keyword evidence="4" id="KW-0547">Nucleotide-binding</keyword>
<evidence type="ECO:0000256" key="6">
    <source>
        <dbReference type="ARBA" id="ARBA00022840"/>
    </source>
</evidence>
<dbReference type="Pfam" id="PF01636">
    <property type="entry name" value="APH"/>
    <property type="match status" value="1"/>
</dbReference>
<dbReference type="PANTHER" id="PTHR21064:SF6">
    <property type="entry name" value="AMINOGLYCOSIDE PHOSPHOTRANSFERASE DOMAIN-CONTAINING PROTEIN"/>
    <property type="match status" value="1"/>
</dbReference>
<dbReference type="EMBL" id="CP030117">
    <property type="protein sequence ID" value="AWX54648.1"/>
    <property type="molecule type" value="Genomic_DNA"/>
</dbReference>
<evidence type="ECO:0000313" key="10">
    <source>
        <dbReference type="Proteomes" id="UP000036061"/>
    </source>
</evidence>
<evidence type="ECO:0000256" key="1">
    <source>
        <dbReference type="ARBA" id="ARBA00022605"/>
    </source>
</evidence>
<evidence type="ECO:0000256" key="5">
    <source>
        <dbReference type="ARBA" id="ARBA00022777"/>
    </source>
</evidence>
<organism evidence="9 10">
    <name type="scientific">Brevibacillus brevis</name>
    <name type="common">Bacillus brevis</name>
    <dbReference type="NCBI Taxonomy" id="1393"/>
    <lineage>
        <taxon>Bacteria</taxon>
        <taxon>Bacillati</taxon>
        <taxon>Bacillota</taxon>
        <taxon>Bacilli</taxon>
        <taxon>Bacillales</taxon>
        <taxon>Paenibacillaceae</taxon>
        <taxon>Brevibacillus</taxon>
    </lineage>
</organism>
<dbReference type="Gene3D" id="3.30.200.20">
    <property type="entry name" value="Phosphorylase Kinase, domain 1"/>
    <property type="match status" value="1"/>
</dbReference>
<evidence type="ECO:0000256" key="2">
    <source>
        <dbReference type="ARBA" id="ARBA00022679"/>
    </source>
</evidence>
<dbReference type="GO" id="GO:0005524">
    <property type="term" value="F:ATP binding"/>
    <property type="evidence" value="ECO:0007669"/>
    <property type="project" value="UniProtKB-KW"/>
</dbReference>
<sequence>MHLPVVYSTICEKALQKVLQEAYPTEHIQSVHYMLRGMNDTYLVKTIDQKRIFRLYRSDWRTEEAAVAFEMELLLHLNRQGVSVSVPIADGSGKHVLRLQAAEGNRFGALFTFACGKEQEIDTEELSERFGRAVAELHVKSEGFSTQQAREVWDAKTLIHRPLANIEPRLQHRKEDFQFLQKLAIELEAKLNEHIRAGLDWGICHGDLQGNFNTNFSTDNTYTHFDFDLCGYGWRAYDLAAFKLSRILIEENDELVESLWNAFLKGYTEVRPLSENDQAAVSLMTGIRQLWLMGLCMHDPHIMGSSESDDAFVNEKMEFFKKYFA</sequence>
<protein>
    <submittedName>
        <fullName evidence="9">Homoserine kinase</fullName>
    </submittedName>
</protein>